<protein>
    <recommendedName>
        <fullName evidence="1">Heterokaryon incompatibility domain-containing protein</fullName>
    </recommendedName>
</protein>
<feature type="non-terminal residue" evidence="2">
    <location>
        <position position="1"/>
    </location>
</feature>
<reference evidence="2 3" key="1">
    <citation type="journal article" date="2018" name="Sci. Rep.">
        <title>Comparative genomics provides insights into the lifestyle and reveals functional heterogeneity of dark septate endophytic fungi.</title>
        <authorList>
            <person name="Knapp D.G."/>
            <person name="Nemeth J.B."/>
            <person name="Barry K."/>
            <person name="Hainaut M."/>
            <person name="Henrissat B."/>
            <person name="Johnson J."/>
            <person name="Kuo A."/>
            <person name="Lim J.H.P."/>
            <person name="Lipzen A."/>
            <person name="Nolan M."/>
            <person name="Ohm R.A."/>
            <person name="Tamas L."/>
            <person name="Grigoriev I.V."/>
            <person name="Spatafora J.W."/>
            <person name="Nagy L.G."/>
            <person name="Kovacs G.M."/>
        </authorList>
    </citation>
    <scope>NUCLEOTIDE SEQUENCE [LARGE SCALE GENOMIC DNA]</scope>
    <source>
        <strain evidence="2 3">DSE2036</strain>
    </source>
</reference>
<dbReference type="PANTHER" id="PTHR33112">
    <property type="entry name" value="DOMAIN PROTEIN, PUTATIVE-RELATED"/>
    <property type="match status" value="1"/>
</dbReference>
<feature type="non-terminal residue" evidence="2">
    <location>
        <position position="64"/>
    </location>
</feature>
<dbReference type="Proteomes" id="UP000244855">
    <property type="component" value="Unassembled WGS sequence"/>
</dbReference>
<organism evidence="2 3">
    <name type="scientific">Periconia macrospinosa</name>
    <dbReference type="NCBI Taxonomy" id="97972"/>
    <lineage>
        <taxon>Eukaryota</taxon>
        <taxon>Fungi</taxon>
        <taxon>Dikarya</taxon>
        <taxon>Ascomycota</taxon>
        <taxon>Pezizomycotina</taxon>
        <taxon>Dothideomycetes</taxon>
        <taxon>Pleosporomycetidae</taxon>
        <taxon>Pleosporales</taxon>
        <taxon>Massarineae</taxon>
        <taxon>Periconiaceae</taxon>
        <taxon>Periconia</taxon>
    </lineage>
</organism>
<dbReference type="STRING" id="97972.A0A2V1DIB2"/>
<accession>A0A2V1DIB2</accession>
<dbReference type="PANTHER" id="PTHR33112:SF12">
    <property type="entry name" value="HETEROKARYON INCOMPATIBILITY DOMAIN-CONTAINING PROTEIN"/>
    <property type="match status" value="1"/>
</dbReference>
<evidence type="ECO:0000313" key="3">
    <source>
        <dbReference type="Proteomes" id="UP000244855"/>
    </source>
</evidence>
<name>A0A2V1DIB2_9PLEO</name>
<dbReference type="AlphaFoldDB" id="A0A2V1DIB2"/>
<gene>
    <name evidence="2" type="ORF">DM02DRAFT_500578</name>
</gene>
<sequence>LPRTIRDAMYVVELLEERYLWVDCLCIVQDDVDGLKGIIHSIDHIFSAAQLTIIAASGADANTG</sequence>
<dbReference type="EMBL" id="KZ805425">
    <property type="protein sequence ID" value="PVH97917.1"/>
    <property type="molecule type" value="Genomic_DNA"/>
</dbReference>
<dbReference type="OrthoDB" id="2958217at2759"/>
<evidence type="ECO:0000259" key="1">
    <source>
        <dbReference type="Pfam" id="PF06985"/>
    </source>
</evidence>
<keyword evidence="3" id="KW-1185">Reference proteome</keyword>
<dbReference type="InterPro" id="IPR010730">
    <property type="entry name" value="HET"/>
</dbReference>
<evidence type="ECO:0000313" key="2">
    <source>
        <dbReference type="EMBL" id="PVH97917.1"/>
    </source>
</evidence>
<proteinExistence type="predicted"/>
<dbReference type="Pfam" id="PF06985">
    <property type="entry name" value="HET"/>
    <property type="match status" value="1"/>
</dbReference>
<feature type="domain" description="Heterokaryon incompatibility" evidence="1">
    <location>
        <begin position="1"/>
        <end position="63"/>
    </location>
</feature>